<evidence type="ECO:0000313" key="2">
    <source>
        <dbReference type="EMBL" id="KAK3951827.1"/>
    </source>
</evidence>
<gene>
    <name evidence="2" type="ORF">QBC32DRAFT_314515</name>
</gene>
<keyword evidence="3" id="KW-1185">Reference proteome</keyword>
<dbReference type="EMBL" id="MU859138">
    <property type="protein sequence ID" value="KAK3951827.1"/>
    <property type="molecule type" value="Genomic_DNA"/>
</dbReference>
<comment type="caution">
    <text evidence="2">The sequence shown here is derived from an EMBL/GenBank/DDBJ whole genome shotgun (WGS) entry which is preliminary data.</text>
</comment>
<accession>A0AAN6SF01</accession>
<evidence type="ECO:0000256" key="1">
    <source>
        <dbReference type="SAM" id="MobiDB-lite"/>
    </source>
</evidence>
<reference evidence="2" key="1">
    <citation type="journal article" date="2023" name="Mol. Phylogenet. Evol.">
        <title>Genome-scale phylogeny and comparative genomics of the fungal order Sordariales.</title>
        <authorList>
            <person name="Hensen N."/>
            <person name="Bonometti L."/>
            <person name="Westerberg I."/>
            <person name="Brannstrom I.O."/>
            <person name="Guillou S."/>
            <person name="Cros-Aarteil S."/>
            <person name="Calhoun S."/>
            <person name="Haridas S."/>
            <person name="Kuo A."/>
            <person name="Mondo S."/>
            <person name="Pangilinan J."/>
            <person name="Riley R."/>
            <person name="LaButti K."/>
            <person name="Andreopoulos B."/>
            <person name="Lipzen A."/>
            <person name="Chen C."/>
            <person name="Yan M."/>
            <person name="Daum C."/>
            <person name="Ng V."/>
            <person name="Clum A."/>
            <person name="Steindorff A."/>
            <person name="Ohm R.A."/>
            <person name="Martin F."/>
            <person name="Silar P."/>
            <person name="Natvig D.O."/>
            <person name="Lalanne C."/>
            <person name="Gautier V."/>
            <person name="Ament-Velasquez S.L."/>
            <person name="Kruys A."/>
            <person name="Hutchinson M.I."/>
            <person name="Powell A.J."/>
            <person name="Barry K."/>
            <person name="Miller A.N."/>
            <person name="Grigoriev I.V."/>
            <person name="Debuchy R."/>
            <person name="Gladieux P."/>
            <person name="Hiltunen Thoren M."/>
            <person name="Johannesson H."/>
        </authorList>
    </citation>
    <scope>NUCLEOTIDE SEQUENCE</scope>
    <source>
        <strain evidence="2">CBS 626.80</strain>
    </source>
</reference>
<dbReference type="Proteomes" id="UP001303222">
    <property type="component" value="Unassembled WGS sequence"/>
</dbReference>
<evidence type="ECO:0000313" key="3">
    <source>
        <dbReference type="Proteomes" id="UP001303222"/>
    </source>
</evidence>
<feature type="region of interest" description="Disordered" evidence="1">
    <location>
        <begin position="62"/>
        <end position="90"/>
    </location>
</feature>
<reference evidence="2" key="2">
    <citation type="submission" date="2023-06" db="EMBL/GenBank/DDBJ databases">
        <authorList>
            <consortium name="Lawrence Berkeley National Laboratory"/>
            <person name="Mondo S.J."/>
            <person name="Hensen N."/>
            <person name="Bonometti L."/>
            <person name="Westerberg I."/>
            <person name="Brannstrom I.O."/>
            <person name="Guillou S."/>
            <person name="Cros-Aarteil S."/>
            <person name="Calhoun S."/>
            <person name="Haridas S."/>
            <person name="Kuo A."/>
            <person name="Pangilinan J."/>
            <person name="Riley R."/>
            <person name="Labutti K."/>
            <person name="Andreopoulos B."/>
            <person name="Lipzen A."/>
            <person name="Chen C."/>
            <person name="Yanf M."/>
            <person name="Daum C."/>
            <person name="Ng V."/>
            <person name="Clum A."/>
            <person name="Steindorff A."/>
            <person name="Ohm R."/>
            <person name="Martin F."/>
            <person name="Silar P."/>
            <person name="Natvig D."/>
            <person name="Lalanne C."/>
            <person name="Gautier V."/>
            <person name="Ament-Velasquez S.L."/>
            <person name="Kruys A."/>
            <person name="Hutchinson M.I."/>
            <person name="Powell A.J."/>
            <person name="Barry K."/>
            <person name="Miller A.N."/>
            <person name="Grigoriev I.V."/>
            <person name="Debuchy R."/>
            <person name="Gladieux P."/>
            <person name="Thoren M.H."/>
            <person name="Johannesson H."/>
        </authorList>
    </citation>
    <scope>NUCLEOTIDE SEQUENCE</scope>
    <source>
        <strain evidence="2">CBS 626.80</strain>
    </source>
</reference>
<protein>
    <submittedName>
        <fullName evidence="2">Uncharacterized protein</fullName>
    </submittedName>
</protein>
<sequence length="90" mass="10636">MCIVFHIRFSGCAHLDGLFVPCADRHPNTRDCPHGAPREVRYVQDRPCDDCIDDDLAAAVEVEQEHQQEQQQEQKQEWEEKKKREMEEKK</sequence>
<organism evidence="2 3">
    <name type="scientific">Pseudoneurospora amorphoporcata</name>
    <dbReference type="NCBI Taxonomy" id="241081"/>
    <lineage>
        <taxon>Eukaryota</taxon>
        <taxon>Fungi</taxon>
        <taxon>Dikarya</taxon>
        <taxon>Ascomycota</taxon>
        <taxon>Pezizomycotina</taxon>
        <taxon>Sordariomycetes</taxon>
        <taxon>Sordariomycetidae</taxon>
        <taxon>Sordariales</taxon>
        <taxon>Sordariaceae</taxon>
        <taxon>Pseudoneurospora</taxon>
    </lineage>
</organism>
<name>A0AAN6SF01_9PEZI</name>
<dbReference type="AlphaFoldDB" id="A0AAN6SF01"/>
<proteinExistence type="predicted"/>
<feature type="compositionally biased region" description="Basic and acidic residues" evidence="1">
    <location>
        <begin position="63"/>
        <end position="90"/>
    </location>
</feature>